<reference evidence="3 4" key="1">
    <citation type="submission" date="2016-07" db="EMBL/GenBank/DDBJ databases">
        <title>Pervasive Adenine N6-methylation of Active Genes in Fungi.</title>
        <authorList>
            <consortium name="DOE Joint Genome Institute"/>
            <person name="Mondo S.J."/>
            <person name="Dannebaum R.O."/>
            <person name="Kuo R.C."/>
            <person name="Labutti K."/>
            <person name="Haridas S."/>
            <person name="Kuo A."/>
            <person name="Salamov A."/>
            <person name="Ahrendt S.R."/>
            <person name="Lipzen A."/>
            <person name="Sullivan W."/>
            <person name="Andreopoulos W.B."/>
            <person name="Clum A."/>
            <person name="Lindquist E."/>
            <person name="Daum C."/>
            <person name="Ramamoorthy G.K."/>
            <person name="Gryganskyi A."/>
            <person name="Culley D."/>
            <person name="Magnuson J.K."/>
            <person name="James T.Y."/>
            <person name="O'Malley M.A."/>
            <person name="Stajich J.E."/>
            <person name="Spatafora J.W."/>
            <person name="Visel A."/>
            <person name="Grigoriev I.V."/>
        </authorList>
    </citation>
    <scope>NUCLEOTIDE SEQUENCE [LARGE SCALE GENOMIC DNA]</scope>
    <source>
        <strain evidence="3 4">PL171</strain>
    </source>
</reference>
<dbReference type="Pfam" id="PF00582">
    <property type="entry name" value="Usp"/>
    <property type="match status" value="1"/>
</dbReference>
<dbReference type="SUPFAM" id="SSF52402">
    <property type="entry name" value="Adenine nucleotide alpha hydrolases-like"/>
    <property type="match status" value="1"/>
</dbReference>
<dbReference type="PRINTS" id="PR01438">
    <property type="entry name" value="UNVRSLSTRESS"/>
</dbReference>
<evidence type="ECO:0000256" key="1">
    <source>
        <dbReference type="SAM" id="MobiDB-lite"/>
    </source>
</evidence>
<evidence type="ECO:0000313" key="4">
    <source>
        <dbReference type="Proteomes" id="UP000193411"/>
    </source>
</evidence>
<comment type="caution">
    <text evidence="3">The sequence shown here is derived from an EMBL/GenBank/DDBJ whole genome shotgun (WGS) entry which is preliminary data.</text>
</comment>
<dbReference type="Proteomes" id="UP000193411">
    <property type="component" value="Unassembled WGS sequence"/>
</dbReference>
<dbReference type="PANTHER" id="PTHR31964:SF113">
    <property type="entry name" value="USPA DOMAIN-CONTAINING PROTEIN"/>
    <property type="match status" value="1"/>
</dbReference>
<dbReference type="EMBL" id="MCFL01000013">
    <property type="protein sequence ID" value="ORZ37326.1"/>
    <property type="molecule type" value="Genomic_DNA"/>
</dbReference>
<name>A0A1Y2HRV5_9FUNG</name>
<organism evidence="3 4">
    <name type="scientific">Catenaria anguillulae PL171</name>
    <dbReference type="NCBI Taxonomy" id="765915"/>
    <lineage>
        <taxon>Eukaryota</taxon>
        <taxon>Fungi</taxon>
        <taxon>Fungi incertae sedis</taxon>
        <taxon>Blastocladiomycota</taxon>
        <taxon>Blastocladiomycetes</taxon>
        <taxon>Blastocladiales</taxon>
        <taxon>Catenariaceae</taxon>
        <taxon>Catenaria</taxon>
    </lineage>
</organism>
<dbReference type="Gene3D" id="3.40.50.620">
    <property type="entry name" value="HUPs"/>
    <property type="match status" value="1"/>
</dbReference>
<accession>A0A1Y2HRV5</accession>
<keyword evidence="4" id="KW-1185">Reference proteome</keyword>
<feature type="region of interest" description="Disordered" evidence="1">
    <location>
        <begin position="236"/>
        <end position="261"/>
    </location>
</feature>
<feature type="domain" description="UspA" evidence="2">
    <location>
        <begin position="78"/>
        <end position="231"/>
    </location>
</feature>
<dbReference type="AlphaFoldDB" id="A0A1Y2HRV5"/>
<dbReference type="CDD" id="cd23659">
    <property type="entry name" value="USP_At3g01520-like"/>
    <property type="match status" value="1"/>
</dbReference>
<dbReference type="InterPro" id="IPR006016">
    <property type="entry name" value="UspA"/>
</dbReference>
<dbReference type="PANTHER" id="PTHR31964">
    <property type="entry name" value="ADENINE NUCLEOTIDE ALPHA HYDROLASES-LIKE SUPERFAMILY PROTEIN"/>
    <property type="match status" value="1"/>
</dbReference>
<dbReference type="STRING" id="765915.A0A1Y2HRV5"/>
<dbReference type="OrthoDB" id="843225at2759"/>
<gene>
    <name evidence="3" type="ORF">BCR44DRAFT_44674</name>
</gene>
<proteinExistence type="predicted"/>
<dbReference type="InterPro" id="IPR006015">
    <property type="entry name" value="Universal_stress_UspA"/>
</dbReference>
<dbReference type="InterPro" id="IPR014729">
    <property type="entry name" value="Rossmann-like_a/b/a_fold"/>
</dbReference>
<protein>
    <recommendedName>
        <fullName evidence="2">UspA domain-containing protein</fullName>
    </recommendedName>
</protein>
<evidence type="ECO:0000313" key="3">
    <source>
        <dbReference type="EMBL" id="ORZ37326.1"/>
    </source>
</evidence>
<evidence type="ECO:0000259" key="2">
    <source>
        <dbReference type="Pfam" id="PF00582"/>
    </source>
</evidence>
<sequence>MSLFVQQSPNRGFDADVELATIPKAHQHMYTHEDRLILLNTPASSSGADVQPEPAEEDYVLDASDLLQQALEKKDGQRTVMMPVEDTPLCKYTAKWALDNFLNSTDKVVLVHVRPFPQAVLNGEHGSVDLFNAIDKLEKGERDRAAQILRKYAKLLRETVSASGVVVEDIVGFAIRGRDPRDLLVEKATEVKADTIVMGARSGRSPVAKAMLGSVTSYLTNHVACPVVVVRDPAQEAEAKRAQHKTHPNPTRGGGGQGIAIGFKDPTIMRQTIG</sequence>